<protein>
    <submittedName>
        <fullName evidence="1">Uncharacterized protein</fullName>
    </submittedName>
</protein>
<gene>
    <name evidence="1" type="ORF">C4B25_00865</name>
</gene>
<dbReference type="AlphaFoldDB" id="A0A4R0XV02"/>
<proteinExistence type="predicted"/>
<dbReference type="OrthoDB" id="9867888at2"/>
<evidence type="ECO:0000313" key="2">
    <source>
        <dbReference type="Proteomes" id="UP000291072"/>
    </source>
</evidence>
<dbReference type="EMBL" id="PSZP01000004">
    <property type="protein sequence ID" value="TCG11647.1"/>
    <property type="molecule type" value="Genomic_DNA"/>
</dbReference>
<evidence type="ECO:0000313" key="1">
    <source>
        <dbReference type="EMBL" id="TCG11647.1"/>
    </source>
</evidence>
<comment type="caution">
    <text evidence="1">The sequence shown here is derived from an EMBL/GenBank/DDBJ whole genome shotgun (WGS) entry which is preliminary data.</text>
</comment>
<keyword evidence="2" id="KW-1185">Reference proteome</keyword>
<name>A0A4R0XV02_9MOLU</name>
<reference evidence="1 2" key="1">
    <citation type="submission" date="2018-02" db="EMBL/GenBank/DDBJ databases">
        <title>Mycoplasma marinum and Mycoplasma todarodis sp. nov., moderately halophilic and psychrotolerant mycoplasmas isolated from cephalopods.</title>
        <authorList>
            <person name="Viver T."/>
        </authorList>
    </citation>
    <scope>NUCLEOTIDE SEQUENCE [LARGE SCALE GENOMIC DNA]</scope>
    <source>
        <strain evidence="1 2">5H</strain>
    </source>
</reference>
<accession>A0A4R0XV02</accession>
<dbReference type="Proteomes" id="UP000291072">
    <property type="component" value="Unassembled WGS sequence"/>
</dbReference>
<sequence length="102" mass="12032">MQTINKELKAKFYKRIAKAICKCKNFTKCNCKTTKMLNVIDTKLDIELNKAGKEVLFYEQQYTKKVSVKINDRDLTEVLDELAIKTIEKLKEVKLYRFDFEG</sequence>
<dbReference type="RefSeq" id="WP_131613176.1">
    <property type="nucleotide sequence ID" value="NZ_PSZP01000004.1"/>
</dbReference>
<organism evidence="1 2">
    <name type="scientific">Mycoplasma todarodis</name>
    <dbReference type="NCBI Taxonomy" id="1937191"/>
    <lineage>
        <taxon>Bacteria</taxon>
        <taxon>Bacillati</taxon>
        <taxon>Mycoplasmatota</taxon>
        <taxon>Mollicutes</taxon>
        <taxon>Mycoplasmataceae</taxon>
        <taxon>Mycoplasma</taxon>
    </lineage>
</organism>